<accession>A0AAU1IAT0</accession>
<proteinExistence type="predicted"/>
<dbReference type="AlphaFoldDB" id="A0AAU1IAT0"/>
<evidence type="ECO:0008006" key="2">
    <source>
        <dbReference type="Google" id="ProtNLM"/>
    </source>
</evidence>
<dbReference type="EMBL" id="CP108140">
    <property type="protein sequence ID" value="WTP91269.1"/>
    <property type="molecule type" value="Genomic_DNA"/>
</dbReference>
<reference evidence="1" key="1">
    <citation type="submission" date="2022-10" db="EMBL/GenBank/DDBJ databases">
        <title>The complete genomes of actinobacterial strains from the NBC collection.</title>
        <authorList>
            <person name="Joergensen T.S."/>
            <person name="Alvarez Arevalo M."/>
            <person name="Sterndorff E.B."/>
            <person name="Faurdal D."/>
            <person name="Vuksanovic O."/>
            <person name="Mourched A.-S."/>
            <person name="Charusanti P."/>
            <person name="Shaw S."/>
            <person name="Blin K."/>
            <person name="Weber T."/>
        </authorList>
    </citation>
    <scope>NUCLEOTIDE SEQUENCE</scope>
    <source>
        <strain evidence="1">NBC 00180</strain>
    </source>
</reference>
<organism evidence="1">
    <name type="scientific">Streptomyces sp. NBC_00180</name>
    <dbReference type="NCBI Taxonomy" id="2903632"/>
    <lineage>
        <taxon>Bacteria</taxon>
        <taxon>Bacillati</taxon>
        <taxon>Actinomycetota</taxon>
        <taxon>Actinomycetes</taxon>
        <taxon>Kitasatosporales</taxon>
        <taxon>Streptomycetaceae</taxon>
        <taxon>Streptomyces</taxon>
    </lineage>
</organism>
<gene>
    <name evidence="1" type="ORF">OG477_40700</name>
</gene>
<protein>
    <recommendedName>
        <fullName evidence="2">Transposase</fullName>
    </recommendedName>
</protein>
<name>A0AAU1IAT0_9ACTN</name>
<evidence type="ECO:0000313" key="1">
    <source>
        <dbReference type="EMBL" id="WTP91269.1"/>
    </source>
</evidence>
<sequence length="48" mass="5201">MKVNGRDFGRVSVAGLIGRLKRLQYRPDILDGFLAGIGLAIDLPPPSH</sequence>